<dbReference type="Gene3D" id="3.30.200.100">
    <property type="entry name" value="MucB/RseB, C-terminal domain"/>
    <property type="match status" value="1"/>
</dbReference>
<dbReference type="Pfam" id="PF03888">
    <property type="entry name" value="MucB_RseB"/>
    <property type="match status" value="1"/>
</dbReference>
<dbReference type="InterPro" id="IPR038484">
    <property type="entry name" value="MucB/RseB_C_sf"/>
</dbReference>
<feature type="transmembrane region" description="Helical" evidence="1">
    <location>
        <begin position="17"/>
        <end position="39"/>
    </location>
</feature>
<keyword evidence="1" id="KW-0812">Transmembrane</keyword>
<evidence type="ECO:0000313" key="3">
    <source>
        <dbReference type="EMBL" id="GAA3393254.1"/>
    </source>
</evidence>
<comment type="caution">
    <text evidence="3">The sequence shown here is derived from an EMBL/GenBank/DDBJ whole genome shotgun (WGS) entry which is preliminary data.</text>
</comment>
<dbReference type="EMBL" id="BAAAYN010000041">
    <property type="protein sequence ID" value="GAA3393254.1"/>
    <property type="molecule type" value="Genomic_DNA"/>
</dbReference>
<sequence>MKLVDPRAGLLRAARRLVLVMGAGALGAVVCSTGVYLFVPAPVETTGAGKSGGGSTLRSAPAFTGSTRTLGAGERRALDLLRRAGLAQAQIGYQGTKLFRSWSRWGQVTTTAFVRNVPGQGVTVIANDGSGRSPAGERGGQIITAEGRLDLSDETLATLTQAYRIEIRAAERMLDRPVTRIDVLRLSGTTVGRLWLDDATGLAVQRELLDTAGRVIRRSTFTGLTVLAPTDAKPVAATPEPSASPAADECDDGLSDDELAELVRAGWDLPGRQLAGLTQVCARTVGTGADRSVQLSYSDGLFALSLFAQRGRLDSSGPAGFARHQIGDRDVYLRCGLYRELSWAGSGMVYTVVTDVPDATVATVVETLPTVSADTGVLARMSKGIRRVGSWVDPFH</sequence>
<protein>
    <recommendedName>
        <fullName evidence="2">MucB/RseB N-terminal domain-containing protein</fullName>
    </recommendedName>
</protein>
<accession>A0ABP6T682</accession>
<proteinExistence type="predicted"/>
<dbReference type="InterPro" id="IPR033434">
    <property type="entry name" value="MucB/RseB_N"/>
</dbReference>
<reference evidence="4" key="1">
    <citation type="journal article" date="2019" name="Int. J. Syst. Evol. Microbiol.">
        <title>The Global Catalogue of Microorganisms (GCM) 10K type strain sequencing project: providing services to taxonomists for standard genome sequencing and annotation.</title>
        <authorList>
            <consortium name="The Broad Institute Genomics Platform"/>
            <consortium name="The Broad Institute Genome Sequencing Center for Infectious Disease"/>
            <person name="Wu L."/>
            <person name="Ma J."/>
        </authorList>
    </citation>
    <scope>NUCLEOTIDE SEQUENCE [LARGE SCALE GENOMIC DNA]</scope>
    <source>
        <strain evidence="4">JCM 9458</strain>
    </source>
</reference>
<evidence type="ECO:0000256" key="1">
    <source>
        <dbReference type="SAM" id="Phobius"/>
    </source>
</evidence>
<evidence type="ECO:0000259" key="2">
    <source>
        <dbReference type="Pfam" id="PF03888"/>
    </source>
</evidence>
<feature type="domain" description="MucB/RseB N-terminal" evidence="2">
    <location>
        <begin position="153"/>
        <end position="235"/>
    </location>
</feature>
<name>A0ABP6T682_9ACTN</name>
<dbReference type="RefSeq" id="WP_345731427.1">
    <property type="nucleotide sequence ID" value="NZ_BAAAYN010000041.1"/>
</dbReference>
<evidence type="ECO:0000313" key="4">
    <source>
        <dbReference type="Proteomes" id="UP001501676"/>
    </source>
</evidence>
<dbReference type="Proteomes" id="UP001501676">
    <property type="component" value="Unassembled WGS sequence"/>
</dbReference>
<dbReference type="Gene3D" id="2.50.20.10">
    <property type="entry name" value="Lipoprotein localisation LolA/LolB/LppX"/>
    <property type="match status" value="1"/>
</dbReference>
<keyword evidence="1" id="KW-1133">Transmembrane helix</keyword>
<gene>
    <name evidence="3" type="ORF">GCM10020369_58120</name>
</gene>
<organism evidence="3 4">
    <name type="scientific">Cryptosporangium minutisporangium</name>
    <dbReference type="NCBI Taxonomy" id="113569"/>
    <lineage>
        <taxon>Bacteria</taxon>
        <taxon>Bacillati</taxon>
        <taxon>Actinomycetota</taxon>
        <taxon>Actinomycetes</taxon>
        <taxon>Cryptosporangiales</taxon>
        <taxon>Cryptosporangiaceae</taxon>
        <taxon>Cryptosporangium</taxon>
    </lineage>
</organism>
<keyword evidence="4" id="KW-1185">Reference proteome</keyword>
<keyword evidence="1" id="KW-0472">Membrane</keyword>